<evidence type="ECO:0000313" key="5">
    <source>
        <dbReference type="EMBL" id="KAK7810559.1"/>
    </source>
</evidence>
<keyword evidence="6" id="KW-1185">Reference proteome</keyword>
<protein>
    <recommendedName>
        <fullName evidence="4">60S ribosomal protein L29</fullName>
    </recommendedName>
</protein>
<accession>A0AAW0I7V8</accession>
<evidence type="ECO:0000256" key="4">
    <source>
        <dbReference type="RuleBase" id="RU364026"/>
    </source>
</evidence>
<keyword evidence="2 4" id="KW-0689">Ribosomal protein</keyword>
<sequence>MPDLAKSKNHATHHKSCKQHWKGIRKPCYNEYLKRIDPKFLRNMCFTKNYKKSLKKTQANTKVICEHAEASKASGSLRQLSPRCHRAPALAVIAHPELGKEFQRSMTNCRKPCQPKPIQMLSVATAPAQDSQWCPGPAKAPLKGVCLPV</sequence>
<reference evidence="5 6" key="1">
    <citation type="journal article" date="2023" name="bioRxiv">
        <title>Conserved and derived expression patterns and positive selection on dental genes reveal complex evolutionary context of ever-growing rodent molars.</title>
        <authorList>
            <person name="Calamari Z.T."/>
            <person name="Song A."/>
            <person name="Cohen E."/>
            <person name="Akter M."/>
            <person name="Roy R.D."/>
            <person name="Hallikas O."/>
            <person name="Christensen M.M."/>
            <person name="Li P."/>
            <person name="Marangoni P."/>
            <person name="Jernvall J."/>
            <person name="Klein O.D."/>
        </authorList>
    </citation>
    <scope>NUCLEOTIDE SEQUENCE [LARGE SCALE GENOMIC DNA]</scope>
    <source>
        <strain evidence="5">V071</strain>
    </source>
</reference>
<dbReference type="GO" id="GO:0022625">
    <property type="term" value="C:cytosolic large ribosomal subunit"/>
    <property type="evidence" value="ECO:0007669"/>
    <property type="project" value="TreeGrafter"/>
</dbReference>
<dbReference type="PANTHER" id="PTHR12884">
    <property type="entry name" value="60S RIBOSOMAL PROTEIN L29"/>
    <property type="match status" value="1"/>
</dbReference>
<dbReference type="Proteomes" id="UP001488838">
    <property type="component" value="Unassembled WGS sequence"/>
</dbReference>
<proteinExistence type="inferred from homology"/>
<evidence type="ECO:0000256" key="2">
    <source>
        <dbReference type="ARBA" id="ARBA00022980"/>
    </source>
</evidence>
<organism evidence="5 6">
    <name type="scientific">Myodes glareolus</name>
    <name type="common">Bank vole</name>
    <name type="synonym">Clethrionomys glareolus</name>
    <dbReference type="NCBI Taxonomy" id="447135"/>
    <lineage>
        <taxon>Eukaryota</taxon>
        <taxon>Metazoa</taxon>
        <taxon>Chordata</taxon>
        <taxon>Craniata</taxon>
        <taxon>Vertebrata</taxon>
        <taxon>Euteleostomi</taxon>
        <taxon>Mammalia</taxon>
        <taxon>Eutheria</taxon>
        <taxon>Euarchontoglires</taxon>
        <taxon>Glires</taxon>
        <taxon>Rodentia</taxon>
        <taxon>Myomorpha</taxon>
        <taxon>Muroidea</taxon>
        <taxon>Cricetidae</taxon>
        <taxon>Arvicolinae</taxon>
        <taxon>Myodes</taxon>
    </lineage>
</organism>
<dbReference type="Gene3D" id="6.10.140.1730">
    <property type="match status" value="1"/>
</dbReference>
<evidence type="ECO:0000256" key="1">
    <source>
        <dbReference type="ARBA" id="ARBA00010247"/>
    </source>
</evidence>
<dbReference type="PANTHER" id="PTHR12884:SF0">
    <property type="entry name" value="60S RIBOSOMAL PROTEIN L29"/>
    <property type="match status" value="1"/>
</dbReference>
<comment type="caution">
    <text evidence="5">The sequence shown here is derived from an EMBL/GenBank/DDBJ whole genome shotgun (WGS) entry which is preliminary data.</text>
</comment>
<name>A0AAW0I7V8_MYOGA</name>
<keyword evidence="3 4" id="KW-0687">Ribonucleoprotein</keyword>
<dbReference type="Pfam" id="PF01779">
    <property type="entry name" value="Ribosomal_L29e"/>
    <property type="match status" value="1"/>
</dbReference>
<evidence type="ECO:0000313" key="6">
    <source>
        <dbReference type="Proteomes" id="UP001488838"/>
    </source>
</evidence>
<evidence type="ECO:0000256" key="3">
    <source>
        <dbReference type="ARBA" id="ARBA00023274"/>
    </source>
</evidence>
<comment type="similarity">
    <text evidence="1 4">Belongs to the eukaryotic ribosomal protein eL29 family.</text>
</comment>
<dbReference type="GO" id="GO:0002181">
    <property type="term" value="P:cytoplasmic translation"/>
    <property type="evidence" value="ECO:0007669"/>
    <property type="project" value="TreeGrafter"/>
</dbReference>
<dbReference type="GO" id="GO:0003735">
    <property type="term" value="F:structural constituent of ribosome"/>
    <property type="evidence" value="ECO:0007669"/>
    <property type="project" value="UniProtKB-UniRule"/>
</dbReference>
<dbReference type="InterPro" id="IPR002673">
    <property type="entry name" value="Ribosomal_eL29"/>
</dbReference>
<gene>
    <name evidence="5" type="ORF">U0070_022031</name>
</gene>
<dbReference type="EMBL" id="JBBHLL010000193">
    <property type="protein sequence ID" value="KAK7810559.1"/>
    <property type="molecule type" value="Genomic_DNA"/>
</dbReference>
<dbReference type="AlphaFoldDB" id="A0AAW0I7V8"/>